<organism evidence="3 4">
    <name type="scientific">Crepidotus variabilis</name>
    <dbReference type="NCBI Taxonomy" id="179855"/>
    <lineage>
        <taxon>Eukaryota</taxon>
        <taxon>Fungi</taxon>
        <taxon>Dikarya</taxon>
        <taxon>Basidiomycota</taxon>
        <taxon>Agaricomycotina</taxon>
        <taxon>Agaricomycetes</taxon>
        <taxon>Agaricomycetidae</taxon>
        <taxon>Agaricales</taxon>
        <taxon>Agaricineae</taxon>
        <taxon>Crepidotaceae</taxon>
        <taxon>Crepidotus</taxon>
    </lineage>
</organism>
<dbReference type="InterPro" id="IPR045339">
    <property type="entry name" value="DUF6534"/>
</dbReference>
<dbReference type="PANTHER" id="PTHR40465">
    <property type="entry name" value="CHROMOSOME 1, WHOLE GENOME SHOTGUN SEQUENCE"/>
    <property type="match status" value="1"/>
</dbReference>
<evidence type="ECO:0000313" key="4">
    <source>
        <dbReference type="Proteomes" id="UP000807306"/>
    </source>
</evidence>
<dbReference type="EMBL" id="MU157921">
    <property type="protein sequence ID" value="KAF9523280.1"/>
    <property type="molecule type" value="Genomic_DNA"/>
</dbReference>
<feature type="transmembrane region" description="Helical" evidence="1">
    <location>
        <begin position="215"/>
        <end position="236"/>
    </location>
</feature>
<accession>A0A9P6JJV2</accession>
<feature type="domain" description="DUF6534" evidence="2">
    <location>
        <begin position="180"/>
        <end position="269"/>
    </location>
</feature>
<evidence type="ECO:0000259" key="2">
    <source>
        <dbReference type="Pfam" id="PF20152"/>
    </source>
</evidence>
<dbReference type="OrthoDB" id="2536347at2759"/>
<keyword evidence="1" id="KW-0812">Transmembrane</keyword>
<feature type="transmembrane region" description="Helical" evidence="1">
    <location>
        <begin position="242"/>
        <end position="265"/>
    </location>
</feature>
<proteinExistence type="predicted"/>
<keyword evidence="1" id="KW-0472">Membrane</keyword>
<keyword evidence="4" id="KW-1185">Reference proteome</keyword>
<protein>
    <recommendedName>
        <fullName evidence="2">DUF6534 domain-containing protein</fullName>
    </recommendedName>
</protein>
<feature type="transmembrane region" description="Helical" evidence="1">
    <location>
        <begin position="97"/>
        <end position="118"/>
    </location>
</feature>
<gene>
    <name evidence="3" type="ORF">CPB83DRAFT_821748</name>
</gene>
<keyword evidence="1" id="KW-1133">Transmembrane helix</keyword>
<sequence length="331" mass="36609">MAPVPIPDDLKAAIWPLVLPLLASLQIGTLITWGLQGVLFVQTYNYYIGFGKDPWHMKLLVYLTLVIEMIQTIMATHDTYGIFVEGFGNWQNLDDIHLLWCTLSILGGLAGLLCHMTFAYRISLVSESRLVGCAIAASSLFACACSFGFGGMLHHAGRLSTAVKVKNIYLLCGLWNGVGAFTDCSIAILLSYYLTRNNTKFRDTEVLITRIIRMTIETGAATATASIASAILFIGFRDKLTVCVYFVIPSIMISKLYAITIMATFNNRPHVVGVGRISPQIQDSETCLRESISKRGSRMMYSQRLREIQIGTSVVTEIWPDDAPSDRMQVG</sequence>
<feature type="transmembrane region" description="Helical" evidence="1">
    <location>
        <begin position="59"/>
        <end position="77"/>
    </location>
</feature>
<name>A0A9P6JJV2_9AGAR</name>
<dbReference type="PANTHER" id="PTHR40465:SF1">
    <property type="entry name" value="DUF6534 DOMAIN-CONTAINING PROTEIN"/>
    <property type="match status" value="1"/>
</dbReference>
<dbReference type="AlphaFoldDB" id="A0A9P6JJV2"/>
<evidence type="ECO:0000256" key="1">
    <source>
        <dbReference type="SAM" id="Phobius"/>
    </source>
</evidence>
<dbReference type="Proteomes" id="UP000807306">
    <property type="component" value="Unassembled WGS sequence"/>
</dbReference>
<feature type="transmembrane region" description="Helical" evidence="1">
    <location>
        <begin position="168"/>
        <end position="194"/>
    </location>
</feature>
<evidence type="ECO:0000313" key="3">
    <source>
        <dbReference type="EMBL" id="KAF9523280.1"/>
    </source>
</evidence>
<dbReference type="Pfam" id="PF20152">
    <property type="entry name" value="DUF6534"/>
    <property type="match status" value="1"/>
</dbReference>
<feature type="transmembrane region" description="Helical" evidence="1">
    <location>
        <begin position="130"/>
        <end position="156"/>
    </location>
</feature>
<comment type="caution">
    <text evidence="3">The sequence shown here is derived from an EMBL/GenBank/DDBJ whole genome shotgun (WGS) entry which is preliminary data.</text>
</comment>
<reference evidence="3" key="1">
    <citation type="submission" date="2020-11" db="EMBL/GenBank/DDBJ databases">
        <authorList>
            <consortium name="DOE Joint Genome Institute"/>
            <person name="Ahrendt S."/>
            <person name="Riley R."/>
            <person name="Andreopoulos W."/>
            <person name="Labutti K."/>
            <person name="Pangilinan J."/>
            <person name="Ruiz-Duenas F.J."/>
            <person name="Barrasa J.M."/>
            <person name="Sanchez-Garcia M."/>
            <person name="Camarero S."/>
            <person name="Miyauchi S."/>
            <person name="Serrano A."/>
            <person name="Linde D."/>
            <person name="Babiker R."/>
            <person name="Drula E."/>
            <person name="Ayuso-Fernandez I."/>
            <person name="Pacheco R."/>
            <person name="Padilla G."/>
            <person name="Ferreira P."/>
            <person name="Barriuso J."/>
            <person name="Kellner H."/>
            <person name="Castanera R."/>
            <person name="Alfaro M."/>
            <person name="Ramirez L."/>
            <person name="Pisabarro A.G."/>
            <person name="Kuo A."/>
            <person name="Tritt A."/>
            <person name="Lipzen A."/>
            <person name="He G."/>
            <person name="Yan M."/>
            <person name="Ng V."/>
            <person name="Cullen D."/>
            <person name="Martin F."/>
            <person name="Rosso M.-N."/>
            <person name="Henrissat B."/>
            <person name="Hibbett D."/>
            <person name="Martinez A.T."/>
            <person name="Grigoriev I.V."/>
        </authorList>
    </citation>
    <scope>NUCLEOTIDE SEQUENCE</scope>
    <source>
        <strain evidence="3">CBS 506.95</strain>
    </source>
</reference>